<dbReference type="AlphaFoldDB" id="A0A348B4Y6"/>
<gene>
    <name evidence="1" type="ORF">HS1genome_1627</name>
</gene>
<sequence length="56" mass="6291">MRTQVEVLQETTRRAPDSVALTYFGKEMSYSQLDRISNGVAAQLSPYVERGIGWPS</sequence>
<dbReference type="GeneID" id="69060095"/>
<organism evidence="1 2">
    <name type="scientific">Sulfodiicoccus acidiphilus</name>
    <dbReference type="NCBI Taxonomy" id="1670455"/>
    <lineage>
        <taxon>Archaea</taxon>
        <taxon>Thermoproteota</taxon>
        <taxon>Thermoprotei</taxon>
        <taxon>Sulfolobales</taxon>
        <taxon>Sulfolobaceae</taxon>
        <taxon>Sulfodiicoccus</taxon>
    </lineage>
</organism>
<dbReference type="KEGG" id="sacd:HS1genome_1627"/>
<accession>A0A348B4Y6</accession>
<proteinExistence type="predicted"/>
<dbReference type="Gene3D" id="3.40.50.980">
    <property type="match status" value="1"/>
</dbReference>
<dbReference type="EMBL" id="AP018553">
    <property type="protein sequence ID" value="BBD73238.1"/>
    <property type="molecule type" value="Genomic_DNA"/>
</dbReference>
<dbReference type="Proteomes" id="UP000276741">
    <property type="component" value="Chromosome"/>
</dbReference>
<evidence type="ECO:0000313" key="1">
    <source>
        <dbReference type="EMBL" id="BBD73238.1"/>
    </source>
</evidence>
<evidence type="ECO:0000313" key="2">
    <source>
        <dbReference type="Proteomes" id="UP000276741"/>
    </source>
</evidence>
<protein>
    <recommendedName>
        <fullName evidence="3">AMP-dependent synthetase/ligase domain-containing protein</fullName>
    </recommendedName>
</protein>
<dbReference type="SUPFAM" id="SSF56801">
    <property type="entry name" value="Acetyl-CoA synthetase-like"/>
    <property type="match status" value="1"/>
</dbReference>
<reference evidence="2" key="1">
    <citation type="submission" date="2018-04" db="EMBL/GenBank/DDBJ databases">
        <title>Complete genome sequence of Sulfodiicoccus acidiphilus strain HS-1.</title>
        <authorList>
            <person name="Sakai H.D."/>
            <person name="Kurosawa N."/>
        </authorList>
    </citation>
    <scope>NUCLEOTIDE SEQUENCE [LARGE SCALE GENOMIC DNA]</scope>
    <source>
        <strain evidence="2">HS-1</strain>
    </source>
</reference>
<keyword evidence="2" id="KW-1185">Reference proteome</keyword>
<name>A0A348B4Y6_9CREN</name>
<evidence type="ECO:0008006" key="3">
    <source>
        <dbReference type="Google" id="ProtNLM"/>
    </source>
</evidence>
<dbReference type="RefSeq" id="WP_232018743.1">
    <property type="nucleotide sequence ID" value="NZ_AP018553.1"/>
</dbReference>